<comment type="subcellular location">
    <subcellularLocation>
        <location evidence="1">Cell membrane</location>
        <topology evidence="1">Multi-pass membrane protein</topology>
    </subcellularLocation>
</comment>
<feature type="transmembrane region" description="Helical" evidence="7">
    <location>
        <begin position="246"/>
        <end position="266"/>
    </location>
</feature>
<dbReference type="PROSITE" id="PS50929">
    <property type="entry name" value="ABC_TM1F"/>
    <property type="match status" value="1"/>
</dbReference>
<evidence type="ECO:0000256" key="3">
    <source>
        <dbReference type="ARBA" id="ARBA00022741"/>
    </source>
</evidence>
<comment type="caution">
    <text evidence="10">The sequence shown here is derived from an EMBL/GenBank/DDBJ whole genome shotgun (WGS) entry which is preliminary data.</text>
</comment>
<protein>
    <submittedName>
        <fullName evidence="10">HlyB/MsbA family ABC transporter</fullName>
    </submittedName>
</protein>
<evidence type="ECO:0000256" key="7">
    <source>
        <dbReference type="SAM" id="Phobius"/>
    </source>
</evidence>
<evidence type="ECO:0000313" key="11">
    <source>
        <dbReference type="Proteomes" id="UP000654345"/>
    </source>
</evidence>
<feature type="transmembrane region" description="Helical" evidence="7">
    <location>
        <begin position="16"/>
        <end position="34"/>
    </location>
</feature>
<dbReference type="Pfam" id="PF00664">
    <property type="entry name" value="ABC_membrane"/>
    <property type="match status" value="1"/>
</dbReference>
<keyword evidence="6 7" id="KW-0472">Membrane</keyword>
<dbReference type="InterPro" id="IPR003439">
    <property type="entry name" value="ABC_transporter-like_ATP-bd"/>
</dbReference>
<accession>A0ABQ3V403</accession>
<sequence length="591" mass="65680">MKAWRFFWHLIRFQPWYYLLNCLSIVLVFIFEMIPGLISQRFFDSLTVHSLNEQLLWSIAALFLASGLGRLTFLAGCQLTNSPFMYTSAALLQKNIFAWVLQLPGARALPASSGEAISRLRDDVDEISSFLMGFNDLIALILFVGIAFVIMLKISPFITLFVYLPLIIIVACVNIAGQQIKKRRGDNRKATGDVTGFLGELFGAVQAVQIANAEQKSITHFQRLNQVRLTMTVRDKLLDQVLQSTFSNTVSIGTGVILLLAGQVMYNGSFTVGDFALFVYYLGWITEFTAHFGRMLTAYKQADVSVERLLTLMQGAPASKLVEVSPLYMRGPLPTLPAPPPIGEGKLQELKVEGLSYRYPDAEHGIRDINFSLTRGSFTVITGEIGSGKTTLLQVLLGLLPKEAGDIYWNATRVEQPGAFFVPPHSAYTSQVPHMFSDSLRENILLGMEDSEANLKQALELAVLEPDIAEMAEGLDTVIGPRGVRLSGGQIQRSAAARMFVRPAELLVVDDLSSALDIETEALLWERIFAQREKTVLAVSHRRSVLRRADHILVLKDGQLEAEGTLEHLLATSTEMQRLWQGEYSPLETTF</sequence>
<dbReference type="CDD" id="cd07346">
    <property type="entry name" value="ABC_6TM_exporters"/>
    <property type="match status" value="1"/>
</dbReference>
<dbReference type="PROSITE" id="PS50893">
    <property type="entry name" value="ABC_TRANSPORTER_2"/>
    <property type="match status" value="1"/>
</dbReference>
<dbReference type="SMART" id="SM00382">
    <property type="entry name" value="AAA"/>
    <property type="match status" value="1"/>
</dbReference>
<feature type="domain" description="ABC transmembrane type-1" evidence="9">
    <location>
        <begin position="19"/>
        <end position="301"/>
    </location>
</feature>
<evidence type="ECO:0000256" key="2">
    <source>
        <dbReference type="ARBA" id="ARBA00022692"/>
    </source>
</evidence>
<dbReference type="SUPFAM" id="SSF52540">
    <property type="entry name" value="P-loop containing nucleoside triphosphate hydrolases"/>
    <property type="match status" value="1"/>
</dbReference>
<feature type="domain" description="ABC transporter" evidence="8">
    <location>
        <begin position="350"/>
        <end position="582"/>
    </location>
</feature>
<keyword evidence="3" id="KW-0547">Nucleotide-binding</keyword>
<dbReference type="InterPro" id="IPR003593">
    <property type="entry name" value="AAA+_ATPase"/>
</dbReference>
<keyword evidence="11" id="KW-1185">Reference proteome</keyword>
<feature type="transmembrane region" description="Helical" evidence="7">
    <location>
        <begin position="157"/>
        <end position="177"/>
    </location>
</feature>
<keyword evidence="2 7" id="KW-0812">Transmembrane</keyword>
<feature type="transmembrane region" description="Helical" evidence="7">
    <location>
        <begin position="272"/>
        <end position="290"/>
    </location>
</feature>
<keyword evidence="4" id="KW-0067">ATP-binding</keyword>
<evidence type="ECO:0000259" key="8">
    <source>
        <dbReference type="PROSITE" id="PS50893"/>
    </source>
</evidence>
<keyword evidence="5 7" id="KW-1133">Transmembrane helix</keyword>
<evidence type="ECO:0000256" key="1">
    <source>
        <dbReference type="ARBA" id="ARBA00004651"/>
    </source>
</evidence>
<gene>
    <name evidence="10" type="ORF">KSB_81670</name>
</gene>
<dbReference type="InterPro" id="IPR011527">
    <property type="entry name" value="ABC1_TM_dom"/>
</dbReference>
<evidence type="ECO:0000313" key="10">
    <source>
        <dbReference type="EMBL" id="GHO59692.1"/>
    </source>
</evidence>
<dbReference type="InterPro" id="IPR027417">
    <property type="entry name" value="P-loop_NTPase"/>
</dbReference>
<dbReference type="EMBL" id="BNJG01000003">
    <property type="protein sequence ID" value="GHO59692.1"/>
    <property type="molecule type" value="Genomic_DNA"/>
</dbReference>
<dbReference type="InterPro" id="IPR036640">
    <property type="entry name" value="ABC1_TM_sf"/>
</dbReference>
<evidence type="ECO:0000256" key="6">
    <source>
        <dbReference type="ARBA" id="ARBA00023136"/>
    </source>
</evidence>
<proteinExistence type="predicted"/>
<dbReference type="PANTHER" id="PTHR43394">
    <property type="entry name" value="ATP-DEPENDENT PERMEASE MDL1, MITOCHONDRIAL"/>
    <property type="match status" value="1"/>
</dbReference>
<evidence type="ECO:0000256" key="5">
    <source>
        <dbReference type="ARBA" id="ARBA00022989"/>
    </source>
</evidence>
<evidence type="ECO:0000256" key="4">
    <source>
        <dbReference type="ARBA" id="ARBA00022840"/>
    </source>
</evidence>
<feature type="transmembrane region" description="Helical" evidence="7">
    <location>
        <begin position="55"/>
        <end position="76"/>
    </location>
</feature>
<dbReference type="SUPFAM" id="SSF90123">
    <property type="entry name" value="ABC transporter transmembrane region"/>
    <property type="match status" value="1"/>
</dbReference>
<dbReference type="PANTHER" id="PTHR43394:SF1">
    <property type="entry name" value="ATP-BINDING CASSETTE SUB-FAMILY B MEMBER 10, MITOCHONDRIAL"/>
    <property type="match status" value="1"/>
</dbReference>
<feature type="transmembrane region" description="Helical" evidence="7">
    <location>
        <begin position="129"/>
        <end position="151"/>
    </location>
</feature>
<evidence type="ECO:0000259" key="9">
    <source>
        <dbReference type="PROSITE" id="PS50929"/>
    </source>
</evidence>
<dbReference type="RefSeq" id="WP_201375856.1">
    <property type="nucleotide sequence ID" value="NZ_BNJG01000003.1"/>
</dbReference>
<name>A0ABQ3V403_9CHLR</name>
<dbReference type="Pfam" id="PF00005">
    <property type="entry name" value="ABC_tran"/>
    <property type="match status" value="1"/>
</dbReference>
<dbReference type="Gene3D" id="3.40.50.300">
    <property type="entry name" value="P-loop containing nucleotide triphosphate hydrolases"/>
    <property type="match status" value="1"/>
</dbReference>
<reference evidence="10 11" key="1">
    <citation type="journal article" date="2021" name="Int. J. Syst. Evol. Microbiol.">
        <title>Reticulibacter mediterranei gen. nov., sp. nov., within the new family Reticulibacteraceae fam. nov., and Ktedonospora formicarum gen. nov., sp. nov., Ktedonobacter robiniae sp. nov., Dictyobacter formicarum sp. nov. and Dictyobacter arantiisoli sp. nov., belonging to the class Ktedonobacteria.</title>
        <authorList>
            <person name="Yabe S."/>
            <person name="Zheng Y."/>
            <person name="Wang C.M."/>
            <person name="Sakai Y."/>
            <person name="Abe K."/>
            <person name="Yokota A."/>
            <person name="Donadio S."/>
            <person name="Cavaletti L."/>
            <person name="Monciardini P."/>
        </authorList>
    </citation>
    <scope>NUCLEOTIDE SEQUENCE [LARGE SCALE GENOMIC DNA]</scope>
    <source>
        <strain evidence="10 11">SOSP1-30</strain>
    </source>
</reference>
<organism evidence="10 11">
    <name type="scientific">Ktedonobacter robiniae</name>
    <dbReference type="NCBI Taxonomy" id="2778365"/>
    <lineage>
        <taxon>Bacteria</taxon>
        <taxon>Bacillati</taxon>
        <taxon>Chloroflexota</taxon>
        <taxon>Ktedonobacteria</taxon>
        <taxon>Ktedonobacterales</taxon>
        <taxon>Ktedonobacteraceae</taxon>
        <taxon>Ktedonobacter</taxon>
    </lineage>
</organism>
<dbReference type="Gene3D" id="1.20.1560.10">
    <property type="entry name" value="ABC transporter type 1, transmembrane domain"/>
    <property type="match status" value="1"/>
</dbReference>
<dbReference type="InterPro" id="IPR039421">
    <property type="entry name" value="Type_1_exporter"/>
</dbReference>
<dbReference type="Proteomes" id="UP000654345">
    <property type="component" value="Unassembled WGS sequence"/>
</dbReference>